<sequence>MGDAGISIGVTSPFYVALRDLVGWVSGNKVLCIPLTWDAHDDTMVCGEKATATKTLEHIFCDCPSIAGNTMADLLAKERLKAGLDFYLCGCVPDFVQRTMEADRRVVLRGVIGVLADFLVGLGQLWCHICDSCMWING</sequence>
<name>A0ABR0QB59_GOSAR</name>
<dbReference type="Proteomes" id="UP001358586">
    <property type="component" value="Chromosome 4"/>
</dbReference>
<gene>
    <name evidence="1" type="ORF">PVK06_012233</name>
</gene>
<evidence type="ECO:0000313" key="1">
    <source>
        <dbReference type="EMBL" id="KAK5836444.1"/>
    </source>
</evidence>
<keyword evidence="2" id="KW-1185">Reference proteome</keyword>
<dbReference type="EMBL" id="JARKNE010000004">
    <property type="protein sequence ID" value="KAK5836444.1"/>
    <property type="molecule type" value="Genomic_DNA"/>
</dbReference>
<reference evidence="1 2" key="1">
    <citation type="submission" date="2023-03" db="EMBL/GenBank/DDBJ databases">
        <title>WGS of Gossypium arboreum.</title>
        <authorList>
            <person name="Yu D."/>
        </authorList>
    </citation>
    <scope>NUCLEOTIDE SEQUENCE [LARGE SCALE GENOMIC DNA]</scope>
    <source>
        <tissue evidence="1">Leaf</tissue>
    </source>
</reference>
<organism evidence="1 2">
    <name type="scientific">Gossypium arboreum</name>
    <name type="common">Tree cotton</name>
    <name type="synonym">Gossypium nanking</name>
    <dbReference type="NCBI Taxonomy" id="29729"/>
    <lineage>
        <taxon>Eukaryota</taxon>
        <taxon>Viridiplantae</taxon>
        <taxon>Streptophyta</taxon>
        <taxon>Embryophyta</taxon>
        <taxon>Tracheophyta</taxon>
        <taxon>Spermatophyta</taxon>
        <taxon>Magnoliopsida</taxon>
        <taxon>eudicotyledons</taxon>
        <taxon>Gunneridae</taxon>
        <taxon>Pentapetalae</taxon>
        <taxon>rosids</taxon>
        <taxon>malvids</taxon>
        <taxon>Malvales</taxon>
        <taxon>Malvaceae</taxon>
        <taxon>Malvoideae</taxon>
        <taxon>Gossypium</taxon>
    </lineage>
</organism>
<accession>A0ABR0QB59</accession>
<protein>
    <submittedName>
        <fullName evidence="1">Uncharacterized protein</fullName>
    </submittedName>
</protein>
<comment type="caution">
    <text evidence="1">The sequence shown here is derived from an EMBL/GenBank/DDBJ whole genome shotgun (WGS) entry which is preliminary data.</text>
</comment>
<proteinExistence type="predicted"/>
<evidence type="ECO:0000313" key="2">
    <source>
        <dbReference type="Proteomes" id="UP001358586"/>
    </source>
</evidence>